<feature type="transmembrane region" description="Helical" evidence="8">
    <location>
        <begin position="97"/>
        <end position="122"/>
    </location>
</feature>
<keyword evidence="6 8" id="KW-1133">Transmembrane helix</keyword>
<keyword evidence="10" id="KW-1185">Reference proteome</keyword>
<feature type="transmembrane region" description="Helical" evidence="8">
    <location>
        <begin position="57"/>
        <end position="76"/>
    </location>
</feature>
<feature type="transmembrane region" description="Helical" evidence="8">
    <location>
        <begin position="289"/>
        <end position="308"/>
    </location>
</feature>
<dbReference type="PANTHER" id="PTHR47019">
    <property type="entry name" value="LIPID II FLIPPASE MURJ"/>
    <property type="match status" value="1"/>
</dbReference>
<organism evidence="9 10">
    <name type="scientific">Ornithinibacter aureus</name>
    <dbReference type="NCBI Taxonomy" id="622664"/>
    <lineage>
        <taxon>Bacteria</taxon>
        <taxon>Bacillati</taxon>
        <taxon>Actinomycetota</taxon>
        <taxon>Actinomycetes</taxon>
        <taxon>Micrococcales</taxon>
        <taxon>Intrasporangiaceae</taxon>
        <taxon>Ornithinibacter</taxon>
    </lineage>
</organism>
<evidence type="ECO:0000256" key="6">
    <source>
        <dbReference type="ARBA" id="ARBA00022989"/>
    </source>
</evidence>
<dbReference type="PRINTS" id="PR01806">
    <property type="entry name" value="VIRFACTRMVIN"/>
</dbReference>
<dbReference type="Pfam" id="PF03023">
    <property type="entry name" value="MurJ"/>
    <property type="match status" value="1"/>
</dbReference>
<dbReference type="InterPro" id="IPR004268">
    <property type="entry name" value="MurJ"/>
</dbReference>
<evidence type="ECO:0000256" key="7">
    <source>
        <dbReference type="ARBA" id="ARBA00023136"/>
    </source>
</evidence>
<feature type="transmembrane region" description="Helical" evidence="8">
    <location>
        <begin position="134"/>
        <end position="155"/>
    </location>
</feature>
<evidence type="ECO:0000256" key="1">
    <source>
        <dbReference type="ARBA" id="ARBA00004651"/>
    </source>
</evidence>
<accession>A0ABP8JD74</accession>
<reference evidence="10" key="1">
    <citation type="journal article" date="2019" name="Int. J. Syst. Evol. Microbiol.">
        <title>The Global Catalogue of Microorganisms (GCM) 10K type strain sequencing project: providing services to taxonomists for standard genome sequencing and annotation.</title>
        <authorList>
            <consortium name="The Broad Institute Genomics Platform"/>
            <consortium name="The Broad Institute Genome Sequencing Center for Infectious Disease"/>
            <person name="Wu L."/>
            <person name="Ma J."/>
        </authorList>
    </citation>
    <scope>NUCLEOTIDE SEQUENCE [LARGE SCALE GENOMIC DNA]</scope>
    <source>
        <strain evidence="10">JCM 17738</strain>
    </source>
</reference>
<comment type="caution">
    <text evidence="9">The sequence shown here is derived from an EMBL/GenBank/DDBJ whole genome shotgun (WGS) entry which is preliminary data.</text>
</comment>
<keyword evidence="7 8" id="KW-0472">Membrane</keyword>
<keyword evidence="4" id="KW-0133">Cell shape</keyword>
<dbReference type="InterPro" id="IPR051050">
    <property type="entry name" value="Lipid_II_flippase_MurJ/MviN"/>
</dbReference>
<feature type="transmembrane region" description="Helical" evidence="8">
    <location>
        <begin position="203"/>
        <end position="225"/>
    </location>
</feature>
<comment type="subcellular location">
    <subcellularLocation>
        <location evidence="1">Cell membrane</location>
        <topology evidence="1">Multi-pass membrane protein</topology>
    </subcellularLocation>
</comment>
<protein>
    <submittedName>
        <fullName evidence="9">Lipid II flippase MurJ</fullName>
    </submittedName>
</protein>
<feature type="transmembrane region" description="Helical" evidence="8">
    <location>
        <begin position="499"/>
        <end position="520"/>
    </location>
</feature>
<feature type="transmembrane region" description="Helical" evidence="8">
    <location>
        <begin position="365"/>
        <end position="391"/>
    </location>
</feature>
<feature type="transmembrane region" description="Helical" evidence="8">
    <location>
        <begin position="162"/>
        <end position="183"/>
    </location>
</feature>
<name>A0ABP8JD74_9MICO</name>
<evidence type="ECO:0000313" key="9">
    <source>
        <dbReference type="EMBL" id="GAA4388982.1"/>
    </source>
</evidence>
<keyword evidence="5" id="KW-0573">Peptidoglycan synthesis</keyword>
<evidence type="ECO:0000256" key="5">
    <source>
        <dbReference type="ARBA" id="ARBA00022984"/>
    </source>
</evidence>
<gene>
    <name evidence="9" type="ORF">GCM10023153_04810</name>
</gene>
<keyword evidence="3 8" id="KW-0812">Transmembrane</keyword>
<sequence>MTGRRFASGIAGAAGLIAVTTLLARIAGFGRILVFTDAVRAGGVGGIYQTVNAIPNVMFEVAAGGILAAVAVPLIAHRLGAGERDRAEHTASVLLSWTLMVLVPLAALLWALAGPIAGWIVVESDPRAVEVGTTLLRIFAVQVPLYGLGIILTGLLHANRRFLAASLAPLASSIVVLASYLWYGSIVDGQTAPALVSDEAIRVLGWGTTLGVVVLSLPLVVPAMATGWRWRPALTMPPEDARRIGALAGAGIIALLAQQGAVLATMWLAKQSGDSGTFTVYTYAQAVYLLPYAVLAVPVATSAFPALAARTGAGEDVTPTLARSLRAVLVLTGLSVGVLIAAAPAIGGFFSVLDARRGDGATSTAALAALPGTLNAYAPGLVGFGLIALLTRALYVRGKPTDAALAAAIGWSIAALLPIAVLGGGQEPGVTLRWLGLSSTLGMTVAAVALLLLVRRTWGPGVTQGIGRTAGALVVSVALAVAAGDVVTRGRALDDLVETVLVGAGAGLLALMVGVLALMVGDRAMMSEVLTRGRARRRGRGQG</sequence>
<feature type="transmembrane region" description="Helical" evidence="8">
    <location>
        <begin position="434"/>
        <end position="454"/>
    </location>
</feature>
<evidence type="ECO:0000256" key="8">
    <source>
        <dbReference type="SAM" id="Phobius"/>
    </source>
</evidence>
<feature type="transmembrane region" description="Helical" evidence="8">
    <location>
        <begin position="328"/>
        <end position="353"/>
    </location>
</feature>
<evidence type="ECO:0000256" key="3">
    <source>
        <dbReference type="ARBA" id="ARBA00022692"/>
    </source>
</evidence>
<feature type="transmembrane region" description="Helical" evidence="8">
    <location>
        <begin position="466"/>
        <end position="487"/>
    </location>
</feature>
<feature type="transmembrane region" description="Helical" evidence="8">
    <location>
        <begin position="246"/>
        <end position="269"/>
    </location>
</feature>
<dbReference type="EMBL" id="BAABFX010000009">
    <property type="protein sequence ID" value="GAA4388982.1"/>
    <property type="molecule type" value="Genomic_DNA"/>
</dbReference>
<evidence type="ECO:0000313" key="10">
    <source>
        <dbReference type="Proteomes" id="UP001500390"/>
    </source>
</evidence>
<keyword evidence="2" id="KW-1003">Cell membrane</keyword>
<dbReference type="RefSeq" id="WP_159898873.1">
    <property type="nucleotide sequence ID" value="NZ_BAABFX010000009.1"/>
</dbReference>
<dbReference type="PANTHER" id="PTHR47019:SF1">
    <property type="entry name" value="LIPID II FLIPPASE MURJ"/>
    <property type="match status" value="1"/>
</dbReference>
<feature type="transmembrane region" description="Helical" evidence="8">
    <location>
        <begin position="403"/>
        <end position="422"/>
    </location>
</feature>
<evidence type="ECO:0000256" key="2">
    <source>
        <dbReference type="ARBA" id="ARBA00022475"/>
    </source>
</evidence>
<proteinExistence type="predicted"/>
<evidence type="ECO:0000256" key="4">
    <source>
        <dbReference type="ARBA" id="ARBA00022960"/>
    </source>
</evidence>
<dbReference type="Proteomes" id="UP001500390">
    <property type="component" value="Unassembled WGS sequence"/>
</dbReference>